<gene>
    <name evidence="1" type="ORF">WK53_29880</name>
</gene>
<dbReference type="EMBL" id="LPDO01000049">
    <property type="protein sequence ID" value="KVT57062.1"/>
    <property type="molecule type" value="Genomic_DNA"/>
</dbReference>
<keyword evidence="1" id="KW-0238">DNA-binding</keyword>
<protein>
    <submittedName>
        <fullName evidence="1">DNA-binding protein</fullName>
    </submittedName>
</protein>
<proteinExistence type="predicted"/>
<reference evidence="1 2" key="1">
    <citation type="submission" date="2015-11" db="EMBL/GenBank/DDBJ databases">
        <title>Expanding the genomic diversity of Burkholderia species for the development of highly accurate diagnostics.</title>
        <authorList>
            <person name="Sahl J."/>
            <person name="Keim P."/>
            <person name="Wagner D."/>
        </authorList>
    </citation>
    <scope>NUCLEOTIDE SEQUENCE [LARGE SCALE GENOMIC DNA]</scope>
    <source>
        <strain evidence="1 2">MSMB1137WGS</strain>
    </source>
</reference>
<evidence type="ECO:0000313" key="2">
    <source>
        <dbReference type="Proteomes" id="UP000056732"/>
    </source>
</evidence>
<sequence>MATKRKTKAAPAPPTKTYGKVALSAEQTLHRLWERGLKIDDRPANLRTLRSIGHFRLLIYMRRFQNPATRHFRPRTRFSHIVELYDFDRRLRSVTMDAVERIEVALRAALSNPLSMDHGGHWYSDRERFGDLRRYARVLDQIAKECEGKKGLALTHYYQTYAKPELPPIWLVCERLSLGALSRVFDALSMRDRKTAGRHVWPEIPDVLLGGWLQSLTDLRNACAHHSRLWDMKMTVSPPAKPSAKALVQFAPEMADPHTFYTRATMMKALLDPLGYGGEWRDALRKTLAGCDHVDPKAHLGFPTGWDTRPAWL</sequence>
<dbReference type="Proteomes" id="UP000056732">
    <property type="component" value="Unassembled WGS sequence"/>
</dbReference>
<dbReference type="GO" id="GO:0003677">
    <property type="term" value="F:DNA binding"/>
    <property type="evidence" value="ECO:0007669"/>
    <property type="project" value="UniProtKB-KW"/>
</dbReference>
<organism evidence="1 2">
    <name type="scientific">Burkholderia ubonensis</name>
    <dbReference type="NCBI Taxonomy" id="101571"/>
    <lineage>
        <taxon>Bacteria</taxon>
        <taxon>Pseudomonadati</taxon>
        <taxon>Pseudomonadota</taxon>
        <taxon>Betaproteobacteria</taxon>
        <taxon>Burkholderiales</taxon>
        <taxon>Burkholderiaceae</taxon>
        <taxon>Burkholderia</taxon>
        <taxon>Burkholderia cepacia complex</taxon>
    </lineage>
</organism>
<evidence type="ECO:0000313" key="1">
    <source>
        <dbReference type="EMBL" id="KVT57062.1"/>
    </source>
</evidence>
<dbReference type="AlphaFoldDB" id="A0AAW3NGC0"/>
<comment type="caution">
    <text evidence="1">The sequence shown here is derived from an EMBL/GenBank/DDBJ whole genome shotgun (WGS) entry which is preliminary data.</text>
</comment>
<name>A0AAW3NGC0_9BURK</name>
<accession>A0AAW3NGC0</accession>
<dbReference type="InterPro" id="IPR011664">
    <property type="entry name" value="Abi_system_AbiD/AbiF-like"/>
</dbReference>
<dbReference type="Pfam" id="PF07751">
    <property type="entry name" value="Abi_2"/>
    <property type="match status" value="1"/>
</dbReference>
<dbReference type="RefSeq" id="WP_059927339.1">
    <property type="nucleotide sequence ID" value="NZ_LPDO01000049.1"/>
</dbReference>